<protein>
    <recommendedName>
        <fullName evidence="3">HTH luxR-type domain-containing protein</fullName>
    </recommendedName>
</protein>
<sequence length="242" mass="27481">MNAILSLAAIECASMFNLIFEQSGPTGDILRGVSMLTIFLIVVIAILMFLLIIHSHRELELKRKNRELAHMRSPVYTDIIRQGNDRIDTLCNDITNKEETIEQLKSTIDRLTSALYHDCKAWPKINALQCMQTPKSAIGADNKNSCKTTEKVHPLNQDERDSLLHFILLCRNDITVYRTMLTDDDMILYHLLTSGLTNAAIATLIGITPGTLRQRKLRLMRKLRDCTYDDYTPDEATASDNI</sequence>
<feature type="coiled-coil region" evidence="1">
    <location>
        <begin position="87"/>
        <end position="114"/>
    </location>
</feature>
<keyword evidence="1" id="KW-0175">Coiled coil</keyword>
<dbReference type="EMBL" id="CP015402">
    <property type="protein sequence ID" value="ANU64017.1"/>
    <property type="molecule type" value="Genomic_DNA"/>
</dbReference>
<dbReference type="InterPro" id="IPR000792">
    <property type="entry name" value="Tscrpt_reg_LuxR_C"/>
</dbReference>
<dbReference type="InterPro" id="IPR016032">
    <property type="entry name" value="Sig_transdc_resp-reg_C-effctor"/>
</dbReference>
<dbReference type="GeneID" id="65537205"/>
<keyword evidence="2" id="KW-0472">Membrane</keyword>
<feature type="domain" description="HTH luxR-type" evidence="3">
    <location>
        <begin position="195"/>
        <end position="222"/>
    </location>
</feature>
<feature type="transmembrane region" description="Helical" evidence="2">
    <location>
        <begin position="187"/>
        <end position="212"/>
    </location>
</feature>
<keyword evidence="2" id="KW-0812">Transmembrane</keyword>
<dbReference type="RefSeq" id="WP_068961309.1">
    <property type="nucleotide sequence ID" value="NZ_CAJTAP010000035.1"/>
</dbReference>
<organism evidence="4 5">
    <name type="scientific">Muribaculum intestinale</name>
    <dbReference type="NCBI Taxonomy" id="1796646"/>
    <lineage>
        <taxon>Bacteria</taxon>
        <taxon>Pseudomonadati</taxon>
        <taxon>Bacteroidota</taxon>
        <taxon>Bacteroidia</taxon>
        <taxon>Bacteroidales</taxon>
        <taxon>Muribaculaceae</taxon>
        <taxon>Muribaculum</taxon>
    </lineage>
</organism>
<evidence type="ECO:0000313" key="4">
    <source>
        <dbReference type="EMBL" id="ANU64017.1"/>
    </source>
</evidence>
<proteinExistence type="predicted"/>
<dbReference type="SUPFAM" id="SSF46894">
    <property type="entry name" value="C-terminal effector domain of the bipartite response regulators"/>
    <property type="match status" value="1"/>
</dbReference>
<dbReference type="KEGG" id="pary:A4V02_10025"/>
<feature type="transmembrane region" description="Helical" evidence="2">
    <location>
        <begin position="31"/>
        <end position="53"/>
    </location>
</feature>
<gene>
    <name evidence="4" type="ORF">A4V02_10025</name>
</gene>
<accession>A0A1B1SB53</accession>
<accession>A0A1Z2XHH7</accession>
<dbReference type="GO" id="GO:0003677">
    <property type="term" value="F:DNA binding"/>
    <property type="evidence" value="ECO:0007669"/>
    <property type="project" value="InterPro"/>
</dbReference>
<dbReference type="GO" id="GO:0006355">
    <property type="term" value="P:regulation of DNA-templated transcription"/>
    <property type="evidence" value="ECO:0007669"/>
    <property type="project" value="InterPro"/>
</dbReference>
<name>A0A1B1SB53_9BACT</name>
<evidence type="ECO:0000313" key="5">
    <source>
        <dbReference type="Proteomes" id="UP000186351"/>
    </source>
</evidence>
<dbReference type="PROSITE" id="PS00622">
    <property type="entry name" value="HTH_LUXR_1"/>
    <property type="match status" value="1"/>
</dbReference>
<evidence type="ECO:0000256" key="1">
    <source>
        <dbReference type="SAM" id="Coils"/>
    </source>
</evidence>
<dbReference type="Proteomes" id="UP000186351">
    <property type="component" value="Chromosome"/>
</dbReference>
<keyword evidence="2" id="KW-1133">Transmembrane helix</keyword>
<keyword evidence="5" id="KW-1185">Reference proteome</keyword>
<evidence type="ECO:0000256" key="2">
    <source>
        <dbReference type="SAM" id="Phobius"/>
    </source>
</evidence>
<reference evidence="5" key="1">
    <citation type="submission" date="2016-04" db="EMBL/GenBank/DDBJ databases">
        <title>Complete Genome Sequences of Twelve Strains of a Stable Defined Moderately Diverse Mouse Microbiota 2 (sDMDMm2).</title>
        <authorList>
            <person name="Uchimura Y."/>
            <person name="Wyss M."/>
            <person name="Brugiroux S."/>
            <person name="Limenitakis J.P."/>
            <person name="Stecher B."/>
            <person name="McCoy K.D."/>
            <person name="Macpherson A.J."/>
        </authorList>
    </citation>
    <scope>NUCLEOTIDE SEQUENCE [LARGE SCALE GENOMIC DNA]</scope>
    <source>
        <strain evidence="5">YL27</strain>
    </source>
</reference>
<evidence type="ECO:0000259" key="3">
    <source>
        <dbReference type="PROSITE" id="PS00622"/>
    </source>
</evidence>
<dbReference type="AlphaFoldDB" id="A0A1B1SB53"/>